<sequence>MCALALKSLTLSHFRSHRLARVSVDARPVAIYGPNGAGKTNLIEAVSLFSPGRGLRRASASEMTRRPEALGWKLSGLVDTQGQQHEVETWSEDGAARQVLIDGKAASQLALGRIARVLWLIPAMDRLWIEGAEGRRRFLDRMVLSFDPGHAEATLTYEKAMRERNRLLKDQVRDAFWYGALESQMAEAGHRIDLARQTALTRVQSAQEGAQTAFPAATLELQQSEGEMPATEADLKEALSESRFRDMAAGRTLVGPHRTDLYGTYAAKGIPASDCSTGEQKALLISLILANARALAEDVGAPPILLLDEVAAHLDAGRRAALYDEICALKAQAWMTGTGPELFEDLGDRAQRLEVTESGAESSVVQR</sequence>
<evidence type="ECO:0000313" key="13">
    <source>
        <dbReference type="Proteomes" id="UP001595973"/>
    </source>
</evidence>
<dbReference type="InterPro" id="IPR003395">
    <property type="entry name" value="RecF/RecN/SMC_N"/>
</dbReference>
<comment type="function">
    <text evidence="9 10">The RecF protein is involved in DNA metabolism; it is required for DNA replication and normal SOS inducibility. RecF binds preferentially to single-stranded, linear DNA. It also seems to bind ATP.</text>
</comment>
<keyword evidence="6 9" id="KW-0547">Nucleotide-binding</keyword>
<feature type="domain" description="AAA+ ATPase" evidence="11">
    <location>
        <begin position="25"/>
        <end position="357"/>
    </location>
</feature>
<evidence type="ECO:0000259" key="11">
    <source>
        <dbReference type="SMART" id="SM00382"/>
    </source>
</evidence>
<evidence type="ECO:0000256" key="5">
    <source>
        <dbReference type="ARBA" id="ARBA00022705"/>
    </source>
</evidence>
<dbReference type="InterPro" id="IPR001238">
    <property type="entry name" value="DNA-binding_RecF"/>
</dbReference>
<evidence type="ECO:0000256" key="2">
    <source>
        <dbReference type="ARBA" id="ARBA00008016"/>
    </source>
</evidence>
<dbReference type="InterPro" id="IPR027417">
    <property type="entry name" value="P-loop_NTPase"/>
</dbReference>
<evidence type="ECO:0000256" key="7">
    <source>
        <dbReference type="ARBA" id="ARBA00022840"/>
    </source>
</evidence>
<dbReference type="PROSITE" id="PS00618">
    <property type="entry name" value="RECF_2"/>
    <property type="match status" value="1"/>
</dbReference>
<evidence type="ECO:0000313" key="12">
    <source>
        <dbReference type="EMBL" id="MFC4668047.1"/>
    </source>
</evidence>
<feature type="binding site" evidence="9">
    <location>
        <begin position="33"/>
        <end position="40"/>
    </location>
    <ligand>
        <name>ATP</name>
        <dbReference type="ChEBI" id="CHEBI:30616"/>
    </ligand>
</feature>
<dbReference type="HAMAP" id="MF_00365">
    <property type="entry name" value="RecF"/>
    <property type="match status" value="1"/>
</dbReference>
<dbReference type="Proteomes" id="UP001595973">
    <property type="component" value="Unassembled WGS sequence"/>
</dbReference>
<keyword evidence="7 9" id="KW-0067">ATP-binding</keyword>
<keyword evidence="9 10" id="KW-0742">SOS response</keyword>
<dbReference type="Pfam" id="PF02463">
    <property type="entry name" value="SMC_N"/>
    <property type="match status" value="1"/>
</dbReference>
<dbReference type="SMART" id="SM00382">
    <property type="entry name" value="AAA"/>
    <property type="match status" value="1"/>
</dbReference>
<keyword evidence="13" id="KW-1185">Reference proteome</keyword>
<keyword evidence="9 10" id="KW-0227">DNA damage</keyword>
<comment type="subcellular location">
    <subcellularLocation>
        <location evidence="1 9 10">Cytoplasm</location>
    </subcellularLocation>
</comment>
<dbReference type="PANTHER" id="PTHR32182">
    <property type="entry name" value="DNA REPLICATION AND REPAIR PROTEIN RECF"/>
    <property type="match status" value="1"/>
</dbReference>
<keyword evidence="5 9" id="KW-0235">DNA replication</keyword>
<dbReference type="RefSeq" id="WP_380716285.1">
    <property type="nucleotide sequence ID" value="NZ_JBHSGI010000002.1"/>
</dbReference>
<protein>
    <recommendedName>
        <fullName evidence="3 9">DNA replication and repair protein RecF</fullName>
    </recommendedName>
</protein>
<dbReference type="PANTHER" id="PTHR32182:SF0">
    <property type="entry name" value="DNA REPLICATION AND REPAIR PROTEIN RECF"/>
    <property type="match status" value="1"/>
</dbReference>
<keyword evidence="8 9" id="KW-0238">DNA-binding</keyword>
<evidence type="ECO:0000256" key="6">
    <source>
        <dbReference type="ARBA" id="ARBA00022741"/>
    </source>
</evidence>
<organism evidence="12 13">
    <name type="scientific">Seohaeicola nanhaiensis</name>
    <dbReference type="NCBI Taxonomy" id="1387282"/>
    <lineage>
        <taxon>Bacteria</taxon>
        <taxon>Pseudomonadati</taxon>
        <taxon>Pseudomonadota</taxon>
        <taxon>Alphaproteobacteria</taxon>
        <taxon>Rhodobacterales</taxon>
        <taxon>Roseobacteraceae</taxon>
        <taxon>Seohaeicola</taxon>
    </lineage>
</organism>
<evidence type="ECO:0000256" key="10">
    <source>
        <dbReference type="RuleBase" id="RU000578"/>
    </source>
</evidence>
<dbReference type="NCBIfam" id="TIGR00611">
    <property type="entry name" value="recf"/>
    <property type="match status" value="1"/>
</dbReference>
<dbReference type="EMBL" id="JBHSGI010000002">
    <property type="protein sequence ID" value="MFC4668047.1"/>
    <property type="molecule type" value="Genomic_DNA"/>
</dbReference>
<dbReference type="InterPro" id="IPR018078">
    <property type="entry name" value="DNA-binding_RecF_CS"/>
</dbReference>
<comment type="caution">
    <text evidence="12">The sequence shown here is derived from an EMBL/GenBank/DDBJ whole genome shotgun (WGS) entry which is preliminary data.</text>
</comment>
<keyword evidence="9 10" id="KW-0234">DNA repair</keyword>
<dbReference type="InterPro" id="IPR042174">
    <property type="entry name" value="RecF_2"/>
</dbReference>
<dbReference type="InterPro" id="IPR003593">
    <property type="entry name" value="AAA+_ATPase"/>
</dbReference>
<dbReference type="Gene3D" id="3.40.50.300">
    <property type="entry name" value="P-loop containing nucleotide triphosphate hydrolases"/>
    <property type="match status" value="1"/>
</dbReference>
<evidence type="ECO:0000256" key="1">
    <source>
        <dbReference type="ARBA" id="ARBA00004496"/>
    </source>
</evidence>
<evidence type="ECO:0000256" key="8">
    <source>
        <dbReference type="ARBA" id="ARBA00023125"/>
    </source>
</evidence>
<reference evidence="13" key="1">
    <citation type="journal article" date="2019" name="Int. J. Syst. Evol. Microbiol.">
        <title>The Global Catalogue of Microorganisms (GCM) 10K type strain sequencing project: providing services to taxonomists for standard genome sequencing and annotation.</title>
        <authorList>
            <consortium name="The Broad Institute Genomics Platform"/>
            <consortium name="The Broad Institute Genome Sequencing Center for Infectious Disease"/>
            <person name="Wu L."/>
            <person name="Ma J."/>
        </authorList>
    </citation>
    <scope>NUCLEOTIDE SEQUENCE [LARGE SCALE GENOMIC DNA]</scope>
    <source>
        <strain evidence="13">CGMCC 4.7283</strain>
    </source>
</reference>
<name>A0ABV9KD91_9RHOB</name>
<evidence type="ECO:0000256" key="4">
    <source>
        <dbReference type="ARBA" id="ARBA00022490"/>
    </source>
</evidence>
<evidence type="ECO:0000256" key="9">
    <source>
        <dbReference type="HAMAP-Rule" id="MF_00365"/>
    </source>
</evidence>
<accession>A0ABV9KD91</accession>
<evidence type="ECO:0000256" key="3">
    <source>
        <dbReference type="ARBA" id="ARBA00020170"/>
    </source>
</evidence>
<keyword evidence="4 9" id="KW-0963">Cytoplasm</keyword>
<gene>
    <name evidence="9 12" type="primary">recF</name>
    <name evidence="12" type="ORF">ACFO5X_05725</name>
</gene>
<dbReference type="Gene3D" id="1.20.1050.90">
    <property type="entry name" value="RecF/RecN/SMC, N-terminal domain"/>
    <property type="match status" value="1"/>
</dbReference>
<comment type="similarity">
    <text evidence="2 9 10">Belongs to the RecF family.</text>
</comment>
<proteinExistence type="inferred from homology"/>
<dbReference type="SUPFAM" id="SSF52540">
    <property type="entry name" value="P-loop containing nucleoside triphosphate hydrolases"/>
    <property type="match status" value="1"/>
</dbReference>